<gene>
    <name evidence="1" type="ORF">UFOVP10_28</name>
</gene>
<dbReference type="EMBL" id="LR796142">
    <property type="protein sequence ID" value="CAB4121096.1"/>
    <property type="molecule type" value="Genomic_DNA"/>
</dbReference>
<protein>
    <submittedName>
        <fullName evidence="1">Uncharacterized protein</fullName>
    </submittedName>
</protein>
<proteinExistence type="predicted"/>
<reference evidence="1" key="1">
    <citation type="submission" date="2020-04" db="EMBL/GenBank/DDBJ databases">
        <authorList>
            <person name="Chiriac C."/>
            <person name="Salcher M."/>
            <person name="Ghai R."/>
            <person name="Kavagutti S V."/>
        </authorList>
    </citation>
    <scope>NUCLEOTIDE SEQUENCE</scope>
</reference>
<organism evidence="1">
    <name type="scientific">uncultured Caudovirales phage</name>
    <dbReference type="NCBI Taxonomy" id="2100421"/>
    <lineage>
        <taxon>Viruses</taxon>
        <taxon>Duplodnaviria</taxon>
        <taxon>Heunggongvirae</taxon>
        <taxon>Uroviricota</taxon>
        <taxon>Caudoviricetes</taxon>
        <taxon>Peduoviridae</taxon>
        <taxon>Maltschvirus</taxon>
        <taxon>Maltschvirus maltsch</taxon>
    </lineage>
</organism>
<evidence type="ECO:0000313" key="1">
    <source>
        <dbReference type="EMBL" id="CAB4121096.1"/>
    </source>
</evidence>
<accession>A0A6J5KIW9</accession>
<sequence>MFDYEKIRRATFAEYVRLCRLPAWKEWAWAEVKRMDAEEELFKGIKDHVLKEMKK</sequence>
<name>A0A6J5KIW9_9CAUD</name>